<dbReference type="InterPro" id="IPR049035">
    <property type="entry name" value="ADDB_N"/>
</dbReference>
<keyword evidence="6" id="KW-0269">Exonuclease</keyword>
<organism evidence="12 13">
    <name type="scientific">Oenococcus sicerae</name>
    <dbReference type="NCBI Taxonomy" id="2203724"/>
    <lineage>
        <taxon>Bacteria</taxon>
        <taxon>Bacillati</taxon>
        <taxon>Bacillota</taxon>
        <taxon>Bacilli</taxon>
        <taxon>Lactobacillales</taxon>
        <taxon>Lactobacillaceae</taxon>
        <taxon>Oenococcus</taxon>
    </lineage>
</organism>
<comment type="caution">
    <text evidence="12">The sequence shown here is derived from an EMBL/GenBank/DDBJ whole genome shotgun (WGS) entry which is preliminary data.</text>
</comment>
<evidence type="ECO:0000256" key="1">
    <source>
        <dbReference type="ARBA" id="ARBA00022722"/>
    </source>
</evidence>
<dbReference type="GO" id="GO:0006310">
    <property type="term" value="P:DNA recombination"/>
    <property type="evidence" value="ECO:0007669"/>
    <property type="project" value="TreeGrafter"/>
</dbReference>
<evidence type="ECO:0000259" key="10">
    <source>
        <dbReference type="Pfam" id="PF12705"/>
    </source>
</evidence>
<dbReference type="Gene3D" id="3.40.50.300">
    <property type="entry name" value="P-loop containing nucleotide triphosphate hydrolases"/>
    <property type="match status" value="4"/>
</dbReference>
<keyword evidence="7" id="KW-0067">ATP-binding</keyword>
<dbReference type="PANTHER" id="PTHR30591">
    <property type="entry name" value="RECBCD ENZYME SUBUNIT RECC"/>
    <property type="match status" value="1"/>
</dbReference>
<gene>
    <name evidence="12" type="ORF">EVC35_04500</name>
</gene>
<dbReference type="GO" id="GO:0004386">
    <property type="term" value="F:helicase activity"/>
    <property type="evidence" value="ECO:0007669"/>
    <property type="project" value="UniProtKB-KW"/>
</dbReference>
<evidence type="ECO:0000259" key="11">
    <source>
        <dbReference type="Pfam" id="PF21445"/>
    </source>
</evidence>
<keyword evidence="1" id="KW-0540">Nuclease</keyword>
<dbReference type="InterPro" id="IPR038726">
    <property type="entry name" value="PDDEXK_AddAB-type"/>
</dbReference>
<dbReference type="Proteomes" id="UP001167919">
    <property type="component" value="Unassembled WGS sequence"/>
</dbReference>
<keyword evidence="4" id="KW-0378">Hydrolase</keyword>
<keyword evidence="3" id="KW-0227">DNA damage</keyword>
<dbReference type="GO" id="GO:0005524">
    <property type="term" value="F:ATP binding"/>
    <property type="evidence" value="ECO:0007669"/>
    <property type="project" value="UniProtKB-KW"/>
</dbReference>
<evidence type="ECO:0000256" key="2">
    <source>
        <dbReference type="ARBA" id="ARBA00022741"/>
    </source>
</evidence>
<dbReference type="SUPFAM" id="SSF52540">
    <property type="entry name" value="P-loop containing nucleoside triphosphate hydrolases"/>
    <property type="match status" value="1"/>
</dbReference>
<keyword evidence="5 12" id="KW-0347">Helicase</keyword>
<feature type="domain" description="PD-(D/E)XK endonuclease-like" evidence="10">
    <location>
        <begin position="774"/>
        <end position="1004"/>
    </location>
</feature>
<dbReference type="PANTHER" id="PTHR30591:SF1">
    <property type="entry name" value="RECBCD ENZYME SUBUNIT RECC"/>
    <property type="match status" value="1"/>
</dbReference>
<dbReference type="GO" id="GO:0006281">
    <property type="term" value="P:DNA repair"/>
    <property type="evidence" value="ECO:0007669"/>
    <property type="project" value="UniProtKB-KW"/>
</dbReference>
<protein>
    <submittedName>
        <fullName evidence="12">ATP-dependent helicase</fullName>
    </submittedName>
</protein>
<evidence type="ECO:0000256" key="6">
    <source>
        <dbReference type="ARBA" id="ARBA00022839"/>
    </source>
</evidence>
<evidence type="ECO:0000256" key="9">
    <source>
        <dbReference type="ARBA" id="ARBA00023204"/>
    </source>
</evidence>
<feature type="domain" description="ATP-dependent helicase/deoxyribonuclease subunit B N-terminal" evidence="11">
    <location>
        <begin position="8"/>
        <end position="270"/>
    </location>
</feature>
<accession>A0AAJ1RCK1</accession>
<dbReference type="EMBL" id="SDWY01000002">
    <property type="protein sequence ID" value="MDN6900267.1"/>
    <property type="molecule type" value="Genomic_DNA"/>
</dbReference>
<name>A0AAJ1RCK1_9LACO</name>
<evidence type="ECO:0000256" key="4">
    <source>
        <dbReference type="ARBA" id="ARBA00022801"/>
    </source>
</evidence>
<keyword evidence="9" id="KW-0234">DNA repair</keyword>
<evidence type="ECO:0000256" key="5">
    <source>
        <dbReference type="ARBA" id="ARBA00022806"/>
    </source>
</evidence>
<sequence length="1161" mass="132838">MTFTIVRGFADSDFRAELLQRIYKKYQTQNEARFFYIVPNHIKFSAEVDVLKKFGRLLGQNDQDVQAFSRLQVYSLSRLAWALTKQRDEKPPITNEMLAILVGKILRQIPIEMLSIFARSARLPGFVANVSDQLIEIWNSGLTAAEIAQTHHISDRLTEKIKLLLLVEKQLMPYLRDYSLPNDNLKIFAQQLSGLDLLHDNFYFEGFSGFTASELNLLQSLIQAEQAKQMGPNSDIVISLLGDAASDRYGEGNLFFKANQLLKKEFSQAKIEYAEKKRALSASQVHFEQSWRELETVGSVQQKRSLAHMKVCVLSDQAHEIDFVARSIRQKLLADPSLRAKDILLLAQRLGDYKNIIPAIFKRYDLPFFLDKDTRMSDHPLSLLLENLFATTEEFSYERVMRIFRTGLISWAQPQDFQEALDYLENYILANNPTDKNWREDRFQLIKIMDEQDLTTDSQTDQAINDSINQIRLFIVAILDKFKKSFQFVTNYHEAVRTLLSWLLDAHVDQIVADQANDANDRGLQAWKLLISALDEVDRLIGDEKYSQKDFLQILKDAFAAASFSGIPAGLDQITISETGIVQKNDYKMLFFIDATDQSLPSQVTSSSMIDDFDRNQLSQDFATAKMPYYLQDTSRQQMAAEDNRFYSSVLSSTEQVIFSYPKLRIDGKQNNISPYLDRLLLKNVSDLRLTKVPDLPQSTNDLVDYIGTAKSSIAVVNQSVQNFGQNFIGGLDELLLQRDPHFKRIMRAADYRNQPVIIRPELIEKLFGQDLKLSISQIEKYYSNPYEYFLQYGLRLKTRKQFVVDAALSGVYYHAIFEKVVNQLIDQSKKFRDLSNQQLENITRQISMNLTESADFEILRSDAHFQAVGQSLVNDVSSTIQLMRQANTLNDAQPVRTEAIFGRLDQQSENSALSGLDFTLANGHKIFLRGKIDRIDAQDLDRLFSTIVDYKSNGKSFDFRDAYVGTELQLLTYWLAIAKNHSQLNIGQPAGAVFAQIRNRPLDITSLIAKHIDPAQLLGPLASLQAPDFKFRGILLDNSDYLNNLQMLENGEKAQYYNYSLTKKGQKGASNDIISQADLKLLLNHDKKKLIEAGNQISRGIFPLLPVKESEQRTALTYSDYKTIMNFDRIFGDHYHNLQAYPDKKKEILAKMREEDGDIS</sequence>
<evidence type="ECO:0000313" key="12">
    <source>
        <dbReference type="EMBL" id="MDN6900267.1"/>
    </source>
</evidence>
<keyword evidence="2" id="KW-0547">Nucleotide-binding</keyword>
<evidence type="ECO:0000256" key="7">
    <source>
        <dbReference type="ARBA" id="ARBA00022840"/>
    </source>
</evidence>
<proteinExistence type="predicted"/>
<reference evidence="12" key="1">
    <citation type="submission" date="2019-01" db="EMBL/GenBank/DDBJ databases">
        <title>Oenococcus sicerae UCMA17102.</title>
        <authorList>
            <person name="Cousin F.J."/>
            <person name="Le Guellec R."/>
            <person name="Cretenet M."/>
        </authorList>
    </citation>
    <scope>NUCLEOTIDE SEQUENCE</scope>
    <source>
        <strain evidence="12">UCMA17102</strain>
    </source>
</reference>
<evidence type="ECO:0000256" key="8">
    <source>
        <dbReference type="ARBA" id="ARBA00023125"/>
    </source>
</evidence>
<dbReference type="Pfam" id="PF21445">
    <property type="entry name" value="ADDB_N"/>
    <property type="match status" value="1"/>
</dbReference>
<evidence type="ECO:0000256" key="3">
    <source>
        <dbReference type="ARBA" id="ARBA00022763"/>
    </source>
</evidence>
<dbReference type="AlphaFoldDB" id="A0AAJ1RCK1"/>
<keyword evidence="8" id="KW-0238">DNA-binding</keyword>
<dbReference type="InterPro" id="IPR027417">
    <property type="entry name" value="P-loop_NTPase"/>
</dbReference>
<dbReference type="GO" id="GO:0003677">
    <property type="term" value="F:DNA binding"/>
    <property type="evidence" value="ECO:0007669"/>
    <property type="project" value="UniProtKB-KW"/>
</dbReference>
<dbReference type="RefSeq" id="WP_301711132.1">
    <property type="nucleotide sequence ID" value="NZ_SDWY01000002.1"/>
</dbReference>
<evidence type="ECO:0000313" key="13">
    <source>
        <dbReference type="Proteomes" id="UP001167919"/>
    </source>
</evidence>
<dbReference type="Pfam" id="PF12705">
    <property type="entry name" value="PDDEXK_1"/>
    <property type="match status" value="1"/>
</dbReference>
<dbReference type="GO" id="GO:0004527">
    <property type="term" value="F:exonuclease activity"/>
    <property type="evidence" value="ECO:0007669"/>
    <property type="project" value="UniProtKB-KW"/>
</dbReference>